<dbReference type="PANTHER" id="PTHR12176:SF79">
    <property type="entry name" value="METHYLTRANSFERASE TYPE 11 DOMAIN-CONTAINING PROTEIN"/>
    <property type="match status" value="1"/>
</dbReference>
<organism evidence="5 6">
    <name type="scientific">Aduncisulcus paluster</name>
    <dbReference type="NCBI Taxonomy" id="2918883"/>
    <lineage>
        <taxon>Eukaryota</taxon>
        <taxon>Metamonada</taxon>
        <taxon>Carpediemonas-like organisms</taxon>
        <taxon>Aduncisulcus</taxon>
    </lineage>
</organism>
<dbReference type="InterPro" id="IPR051419">
    <property type="entry name" value="Lys/N-term_MeTrsfase_sf"/>
</dbReference>
<evidence type="ECO:0000256" key="3">
    <source>
        <dbReference type="ARBA" id="ARBA00022679"/>
    </source>
</evidence>
<comment type="similarity">
    <text evidence="1">Belongs to the methyltransferase superfamily.</text>
</comment>
<evidence type="ECO:0000313" key="6">
    <source>
        <dbReference type="Proteomes" id="UP001057375"/>
    </source>
</evidence>
<protein>
    <submittedName>
        <fullName evidence="5">Endothelin-converting enzyme 2</fullName>
    </submittedName>
</protein>
<dbReference type="PANTHER" id="PTHR12176">
    <property type="entry name" value="SAM-DEPENDENT METHYLTRANSFERASE SUPERFAMILY PROTEIN"/>
    <property type="match status" value="1"/>
</dbReference>
<gene>
    <name evidence="5" type="ORF">ADUPG1_006946</name>
</gene>
<dbReference type="SUPFAM" id="SSF53335">
    <property type="entry name" value="S-adenosyl-L-methionine-dependent methyltransferases"/>
    <property type="match status" value="1"/>
</dbReference>
<proteinExistence type="inferred from homology"/>
<dbReference type="Pfam" id="PF08241">
    <property type="entry name" value="Methyltransf_11"/>
    <property type="match status" value="1"/>
</dbReference>
<dbReference type="CDD" id="cd02440">
    <property type="entry name" value="AdoMet_MTases"/>
    <property type="match status" value="1"/>
</dbReference>
<dbReference type="Proteomes" id="UP001057375">
    <property type="component" value="Unassembled WGS sequence"/>
</dbReference>
<dbReference type="InterPro" id="IPR029063">
    <property type="entry name" value="SAM-dependent_MTases_sf"/>
</dbReference>
<name>A0ABQ5KK58_9EUKA</name>
<evidence type="ECO:0000256" key="2">
    <source>
        <dbReference type="ARBA" id="ARBA00022603"/>
    </source>
</evidence>
<accession>A0ABQ5KK58</accession>
<dbReference type="Gene3D" id="3.40.50.150">
    <property type="entry name" value="Vaccinia Virus protein VP39"/>
    <property type="match status" value="1"/>
</dbReference>
<dbReference type="InterPro" id="IPR013216">
    <property type="entry name" value="Methyltransf_11"/>
</dbReference>
<reference evidence="5" key="1">
    <citation type="submission" date="2022-03" db="EMBL/GenBank/DDBJ databases">
        <title>Draft genome sequence of Aduncisulcus paluster, a free-living microaerophilic Fornicata.</title>
        <authorList>
            <person name="Yuyama I."/>
            <person name="Kume K."/>
            <person name="Tamura T."/>
            <person name="Inagaki Y."/>
            <person name="Hashimoto T."/>
        </authorList>
    </citation>
    <scope>NUCLEOTIDE SEQUENCE</scope>
    <source>
        <strain evidence="5">NY0171</strain>
    </source>
</reference>
<sequence>MEAHYHLSQYWDSRYSFDKDPFEWFQKYGEIRGIISSYVTDKSNVLVVGCGSSELSSELYADGVKFITNLDFSSKIIDHLKATISDAPEMKFECMDACSMKYDGQFDVVIDKATFDCVLCGEGCRDRAARYLSNIARALTPDGVYICISHAEPAMRDSYLKGPQLPWEVETKEIPKPTLVSAEISSATAGVHYVYICKKTGDF</sequence>
<feature type="domain" description="Methyltransferase type 11" evidence="4">
    <location>
        <begin position="46"/>
        <end position="147"/>
    </location>
</feature>
<dbReference type="EMBL" id="BQXS01010082">
    <property type="protein sequence ID" value="GKT32899.1"/>
    <property type="molecule type" value="Genomic_DNA"/>
</dbReference>
<evidence type="ECO:0000259" key="4">
    <source>
        <dbReference type="Pfam" id="PF08241"/>
    </source>
</evidence>
<keyword evidence="6" id="KW-1185">Reference proteome</keyword>
<evidence type="ECO:0000313" key="5">
    <source>
        <dbReference type="EMBL" id="GKT32899.1"/>
    </source>
</evidence>
<keyword evidence="3" id="KW-0808">Transferase</keyword>
<comment type="caution">
    <text evidence="5">The sequence shown here is derived from an EMBL/GenBank/DDBJ whole genome shotgun (WGS) entry which is preliminary data.</text>
</comment>
<keyword evidence="2" id="KW-0489">Methyltransferase</keyword>
<evidence type="ECO:0000256" key="1">
    <source>
        <dbReference type="ARBA" id="ARBA00008361"/>
    </source>
</evidence>